<gene>
    <name evidence="1" type="ORF">V474_21310</name>
</gene>
<keyword evidence="2" id="KW-1185">Reference proteome</keyword>
<dbReference type="OrthoDB" id="7505605at2"/>
<name>A0A0J8AHH2_9SPHN</name>
<dbReference type="EMBL" id="JACU01000006">
    <property type="protein sequence ID" value="KMS54275.1"/>
    <property type="molecule type" value="Genomic_DNA"/>
</dbReference>
<sequence length="148" mass="15387">MASTLNQIIDDRTRARRLHDFLHDCAGSAPGEEAQRVREAMLELGGSGMEGKGPLDVAALHAMLESGAVTCAVLELMGPDASFMLSRGPQGACLASVVQNNGAEEAIAEASSLGLALLGAHVAAVLARIEKASLDTDALPRPVSMRMH</sequence>
<dbReference type="PATRIC" id="fig|1114963.3.peg.3101"/>
<dbReference type="RefSeq" id="WP_059152257.1">
    <property type="nucleotide sequence ID" value="NZ_KQ130455.1"/>
</dbReference>
<proteinExistence type="predicted"/>
<comment type="caution">
    <text evidence="1">The sequence shown here is derived from an EMBL/GenBank/DDBJ whole genome shotgun (WGS) entry which is preliminary data.</text>
</comment>
<organism evidence="1 2">
    <name type="scientific">Novosphingobium barchaimii LL02</name>
    <dbReference type="NCBI Taxonomy" id="1114963"/>
    <lineage>
        <taxon>Bacteria</taxon>
        <taxon>Pseudomonadati</taxon>
        <taxon>Pseudomonadota</taxon>
        <taxon>Alphaproteobacteria</taxon>
        <taxon>Sphingomonadales</taxon>
        <taxon>Sphingomonadaceae</taxon>
        <taxon>Novosphingobium</taxon>
    </lineage>
</organism>
<evidence type="ECO:0000313" key="1">
    <source>
        <dbReference type="EMBL" id="KMS54275.1"/>
    </source>
</evidence>
<evidence type="ECO:0000313" key="2">
    <source>
        <dbReference type="Proteomes" id="UP000052268"/>
    </source>
</evidence>
<accession>A0A0J8AHH2</accession>
<dbReference type="AlphaFoldDB" id="A0A0J8AHH2"/>
<dbReference type="Proteomes" id="UP000052268">
    <property type="component" value="Unassembled WGS sequence"/>
</dbReference>
<protein>
    <submittedName>
        <fullName evidence="1">Uncharacterized protein</fullName>
    </submittedName>
</protein>
<reference evidence="1 2" key="1">
    <citation type="journal article" date="2015" name="G3 (Bethesda)">
        <title>Insights into Ongoing Evolution of the Hexachlorocyclohexane Catabolic Pathway from Comparative Genomics of Ten Sphingomonadaceae Strains.</title>
        <authorList>
            <person name="Pearce S.L."/>
            <person name="Oakeshott J.G."/>
            <person name="Pandey G."/>
        </authorList>
    </citation>
    <scope>NUCLEOTIDE SEQUENCE [LARGE SCALE GENOMIC DNA]</scope>
    <source>
        <strain evidence="1 2">LL02</strain>
    </source>
</reference>